<dbReference type="InterPro" id="IPR028994">
    <property type="entry name" value="Integrin_alpha_N"/>
</dbReference>
<comment type="subcellular location">
    <subcellularLocation>
        <location evidence="1">Secreted</location>
    </subcellularLocation>
</comment>
<dbReference type="Proteomes" id="UP000011776">
    <property type="component" value="Unassembled WGS sequence"/>
</dbReference>
<evidence type="ECO:0000256" key="2">
    <source>
        <dbReference type="ARBA" id="ARBA00022525"/>
    </source>
</evidence>
<keyword evidence="2" id="KW-0964">Secreted</keyword>
<dbReference type="GO" id="GO:0005576">
    <property type="term" value="C:extracellular region"/>
    <property type="evidence" value="ECO:0007669"/>
    <property type="project" value="UniProtKB-SubCell"/>
</dbReference>
<dbReference type="Pfam" id="PF03534">
    <property type="entry name" value="SpvB"/>
    <property type="match status" value="1"/>
</dbReference>
<accession>M3I2R1</accession>
<proteinExistence type="predicted"/>
<gene>
    <name evidence="4" type="ORF">LEP1GSC151_5802</name>
</gene>
<dbReference type="GO" id="GO:0005737">
    <property type="term" value="C:cytoplasm"/>
    <property type="evidence" value="ECO:0007669"/>
    <property type="project" value="InterPro"/>
</dbReference>
<dbReference type="EMBL" id="AFME02000272">
    <property type="protein sequence ID" value="EMG10167.1"/>
    <property type="molecule type" value="Genomic_DNA"/>
</dbReference>
<evidence type="ECO:0000256" key="3">
    <source>
        <dbReference type="ARBA" id="ARBA00023026"/>
    </source>
</evidence>
<name>M3I2R1_LEPIR</name>
<feature type="non-terminal residue" evidence="4">
    <location>
        <position position="570"/>
    </location>
</feature>
<comment type="caution">
    <text evidence="4">The sequence shown here is derived from an EMBL/GenBank/DDBJ whole genome shotgun (WGS) entry which is preliminary data.</text>
</comment>
<sequence>MKRYVGFFFLSVSFLFLFNFSLLSGIQNVFSSVASAIAGGIPQKLPTLQAGPDGSANTQVEIELPPGKVVPSLSLSYNSNGGNTIVGMGWSLNGLPTVSRNPSLGINYNGNDSYVSSLAGELIDVSGNKTIYHSKKESYIKFEPQGTCGDGPCTWMATEKDGRRFIFGGSIDSRIPALGRTAGSIREWALSREEDSHGNGYDVNYTPVDVNSGDYYPNTITYNDRTIRFNFENRNDKIPNYSLGTMERIQKRLDAIEIRVGGNVLRTYDLDYSYGPVTGRSIFRKLKQNGSNTFGSENFADLDFNYTNHSGSFSPGHLDYQNLSSVSNMNVFIPNIAVDAMNFILNGNLPYHPSALDSNIDASLQYVVKVPVPDRNACNIGFASCLCAAIPVCWGGNQHFLEYLAGNCWSFLGWGGLGSCEVGVDSALTAWLPMDLNGDGIVDFATLNGNEANGSIHLVGHIQKIGQPAISFNGPNIPIHYNTFYQVVDLNGDGKTDFVYEDNGRLWGIYSTGGNFTSPVLFGNVNLNSANRDMHVFSPYEYKFHYGPNNTTPLASDRASKDFWGRKRRR</sequence>
<dbReference type="AlphaFoldDB" id="M3I2R1"/>
<organism evidence="4 5">
    <name type="scientific">Leptospira interrogans serovar Grippotyphosa str. LT2186</name>
    <dbReference type="NCBI Taxonomy" id="1001599"/>
    <lineage>
        <taxon>Bacteria</taxon>
        <taxon>Pseudomonadati</taxon>
        <taxon>Spirochaetota</taxon>
        <taxon>Spirochaetia</taxon>
        <taxon>Leptospirales</taxon>
        <taxon>Leptospiraceae</taxon>
        <taxon>Leptospira</taxon>
    </lineage>
</organism>
<dbReference type="SUPFAM" id="SSF69318">
    <property type="entry name" value="Integrin alpha N-terminal domain"/>
    <property type="match status" value="1"/>
</dbReference>
<evidence type="ECO:0000313" key="5">
    <source>
        <dbReference type="Proteomes" id="UP000011776"/>
    </source>
</evidence>
<protein>
    <submittedName>
        <fullName evidence="4">Virulence plasmid 65kDa B domain protein</fullName>
    </submittedName>
</protein>
<keyword evidence="3" id="KW-0843">Virulence</keyword>
<evidence type="ECO:0000256" key="1">
    <source>
        <dbReference type="ARBA" id="ARBA00004613"/>
    </source>
</evidence>
<reference evidence="4 5" key="1">
    <citation type="submission" date="2013-02" db="EMBL/GenBank/DDBJ databases">
        <authorList>
            <person name="Harkins D.M."/>
            <person name="Durkin A.S."/>
            <person name="Brinkac L.M."/>
            <person name="Haft D.H."/>
            <person name="Selengut J.D."/>
            <person name="Sanka R."/>
            <person name="DePew J."/>
            <person name="Purushe J."/>
            <person name="Tulsiani S.M."/>
            <person name="Graham G.C."/>
            <person name="Burns M.-A."/>
            <person name="Dohnt M.F."/>
            <person name="Smythe L.D."/>
            <person name="McKay D.B."/>
            <person name="Craig S.B."/>
            <person name="Vinetz J.M."/>
            <person name="Sutton G.G."/>
            <person name="Nierman W.C."/>
            <person name="Fouts D.E."/>
        </authorList>
    </citation>
    <scope>NUCLEOTIDE SEQUENCE [LARGE SCALE GENOMIC DNA]</scope>
    <source>
        <strain evidence="4 5">LT2186</strain>
    </source>
</reference>
<dbReference type="InterPro" id="IPR003284">
    <property type="entry name" value="Sal_SpvB"/>
</dbReference>
<evidence type="ECO:0000313" key="4">
    <source>
        <dbReference type="EMBL" id="EMG10167.1"/>
    </source>
</evidence>